<dbReference type="Pfam" id="PF00440">
    <property type="entry name" value="TetR_N"/>
    <property type="match status" value="1"/>
</dbReference>
<gene>
    <name evidence="4" type="ORF">ACFOHJ_12735</name>
</gene>
<dbReference type="InterPro" id="IPR001647">
    <property type="entry name" value="HTH_TetR"/>
</dbReference>
<name>A0ABV7KC45_9HYPH</name>
<evidence type="ECO:0000259" key="3">
    <source>
        <dbReference type="PROSITE" id="PS50977"/>
    </source>
</evidence>
<dbReference type="RefSeq" id="WP_378220929.1">
    <property type="nucleotide sequence ID" value="NZ_JBHRTK010000012.1"/>
</dbReference>
<dbReference type="Gene3D" id="1.10.357.10">
    <property type="entry name" value="Tetracycline Repressor, domain 2"/>
    <property type="match status" value="1"/>
</dbReference>
<evidence type="ECO:0000313" key="5">
    <source>
        <dbReference type="Proteomes" id="UP001595583"/>
    </source>
</evidence>
<comment type="caution">
    <text evidence="4">The sequence shown here is derived from an EMBL/GenBank/DDBJ whole genome shotgun (WGS) entry which is preliminary data.</text>
</comment>
<feature type="domain" description="HTH tetR-type" evidence="3">
    <location>
        <begin position="11"/>
        <end position="71"/>
    </location>
</feature>
<proteinExistence type="predicted"/>
<dbReference type="Proteomes" id="UP001595583">
    <property type="component" value="Unassembled WGS sequence"/>
</dbReference>
<accession>A0ABV7KC45</accession>
<protein>
    <submittedName>
        <fullName evidence="4">TetR/AcrR family transcriptional regulator</fullName>
    </submittedName>
</protein>
<evidence type="ECO:0000313" key="4">
    <source>
        <dbReference type="EMBL" id="MFC3207085.1"/>
    </source>
</evidence>
<evidence type="ECO:0000256" key="1">
    <source>
        <dbReference type="ARBA" id="ARBA00023125"/>
    </source>
</evidence>
<dbReference type="SUPFAM" id="SSF46689">
    <property type="entry name" value="Homeodomain-like"/>
    <property type="match status" value="1"/>
</dbReference>
<sequence length="217" mass="24259">MDQKATDTGWRGSPEVWLETAYETLIEAGVDAVRILPLAQKLKLSRTSFYWFFKDRDELLAALLERWRAGNTGAIVRQSQAYAEGIAEAMLNVFDCWLDRSLFDSEFEFAVRSWGLQSAEVAAQVAAADAARIEALAAMFQRFGYSALEADVRARTVYLVQIGYISMKAAEPLAARMQRIPDYVEIFTGQAPQPREIERFHARHGFAASLPDNGGPS</sequence>
<keyword evidence="5" id="KW-1185">Reference proteome</keyword>
<reference evidence="5" key="1">
    <citation type="journal article" date="2019" name="Int. J. Syst. Evol. Microbiol.">
        <title>The Global Catalogue of Microorganisms (GCM) 10K type strain sequencing project: providing services to taxonomists for standard genome sequencing and annotation.</title>
        <authorList>
            <consortium name="The Broad Institute Genomics Platform"/>
            <consortium name="The Broad Institute Genome Sequencing Center for Infectious Disease"/>
            <person name="Wu L."/>
            <person name="Ma J."/>
        </authorList>
    </citation>
    <scope>NUCLEOTIDE SEQUENCE [LARGE SCALE GENOMIC DNA]</scope>
    <source>
        <strain evidence="5">KCTC 52165</strain>
    </source>
</reference>
<dbReference type="InterPro" id="IPR009057">
    <property type="entry name" value="Homeodomain-like_sf"/>
</dbReference>
<keyword evidence="1 2" id="KW-0238">DNA-binding</keyword>
<evidence type="ECO:0000256" key="2">
    <source>
        <dbReference type="PROSITE-ProRule" id="PRU00335"/>
    </source>
</evidence>
<dbReference type="EMBL" id="JBHRTK010000012">
    <property type="protein sequence ID" value="MFC3207085.1"/>
    <property type="molecule type" value="Genomic_DNA"/>
</dbReference>
<feature type="DNA-binding region" description="H-T-H motif" evidence="2">
    <location>
        <begin position="34"/>
        <end position="53"/>
    </location>
</feature>
<dbReference type="PROSITE" id="PS50977">
    <property type="entry name" value="HTH_TETR_2"/>
    <property type="match status" value="1"/>
</dbReference>
<organism evidence="4 5">
    <name type="scientific">Aquamicrobium soli</name>
    <dbReference type="NCBI Taxonomy" id="1811518"/>
    <lineage>
        <taxon>Bacteria</taxon>
        <taxon>Pseudomonadati</taxon>
        <taxon>Pseudomonadota</taxon>
        <taxon>Alphaproteobacteria</taxon>
        <taxon>Hyphomicrobiales</taxon>
        <taxon>Phyllobacteriaceae</taxon>
        <taxon>Aquamicrobium</taxon>
    </lineage>
</organism>